<sequence>MEDTPSRNLLSLRRIAWSVWNGRRRTSTGPRKSEKRSFGVMETNTCFFGAGILWIHRPQGTGFDPKNQIPTMRHGGGNAMVCRCVSRLLRIMDKFQYEDILENTMRQYACNSLSRGFIFQQNDDPMHRSKHIQNWFSRRHVTSLTGQANTSP</sequence>
<dbReference type="InterPro" id="IPR036397">
    <property type="entry name" value="RNaseH_sf"/>
</dbReference>
<name>A0A4Y2JEX5_ARAVE</name>
<comment type="caution">
    <text evidence="1">The sequence shown here is derived from an EMBL/GenBank/DDBJ whole genome shotgun (WGS) entry which is preliminary data.</text>
</comment>
<dbReference type="Proteomes" id="UP000499080">
    <property type="component" value="Unassembled WGS sequence"/>
</dbReference>
<evidence type="ECO:0000313" key="1">
    <source>
        <dbReference type="EMBL" id="GBM88435.1"/>
    </source>
</evidence>
<organism evidence="1 2">
    <name type="scientific">Araneus ventricosus</name>
    <name type="common">Orbweaver spider</name>
    <name type="synonym">Epeira ventricosa</name>
    <dbReference type="NCBI Taxonomy" id="182803"/>
    <lineage>
        <taxon>Eukaryota</taxon>
        <taxon>Metazoa</taxon>
        <taxon>Ecdysozoa</taxon>
        <taxon>Arthropoda</taxon>
        <taxon>Chelicerata</taxon>
        <taxon>Arachnida</taxon>
        <taxon>Araneae</taxon>
        <taxon>Araneomorphae</taxon>
        <taxon>Entelegynae</taxon>
        <taxon>Araneoidea</taxon>
        <taxon>Araneidae</taxon>
        <taxon>Araneus</taxon>
    </lineage>
</organism>
<dbReference type="GO" id="GO:0003676">
    <property type="term" value="F:nucleic acid binding"/>
    <property type="evidence" value="ECO:0007669"/>
    <property type="project" value="InterPro"/>
</dbReference>
<evidence type="ECO:0000313" key="2">
    <source>
        <dbReference type="Proteomes" id="UP000499080"/>
    </source>
</evidence>
<accession>A0A4Y2JEX5</accession>
<dbReference type="Gene3D" id="3.30.420.10">
    <property type="entry name" value="Ribonuclease H-like superfamily/Ribonuclease H"/>
    <property type="match status" value="1"/>
</dbReference>
<dbReference type="OrthoDB" id="6437518at2759"/>
<dbReference type="EMBL" id="BGPR01003461">
    <property type="protein sequence ID" value="GBM88435.1"/>
    <property type="molecule type" value="Genomic_DNA"/>
</dbReference>
<proteinExistence type="predicted"/>
<gene>
    <name evidence="1" type="primary">TCB2_360</name>
    <name evidence="1" type="ORF">AVEN_217751_1</name>
</gene>
<keyword evidence="2" id="KW-1185">Reference proteome</keyword>
<protein>
    <submittedName>
        <fullName evidence="1">Transposable element Tcb2 transposase</fullName>
    </submittedName>
</protein>
<reference evidence="1 2" key="1">
    <citation type="journal article" date="2019" name="Sci. Rep.">
        <title>Orb-weaving spider Araneus ventricosus genome elucidates the spidroin gene catalogue.</title>
        <authorList>
            <person name="Kono N."/>
            <person name="Nakamura H."/>
            <person name="Ohtoshi R."/>
            <person name="Moran D.A.P."/>
            <person name="Shinohara A."/>
            <person name="Yoshida Y."/>
            <person name="Fujiwara M."/>
            <person name="Mori M."/>
            <person name="Tomita M."/>
            <person name="Arakawa K."/>
        </authorList>
    </citation>
    <scope>NUCLEOTIDE SEQUENCE [LARGE SCALE GENOMIC DNA]</scope>
</reference>
<dbReference type="AlphaFoldDB" id="A0A4Y2JEX5"/>